<name>A0A2M7RA87_9BACT</name>
<comment type="caution">
    <text evidence="1">The sequence shown here is derived from an EMBL/GenBank/DDBJ whole genome shotgun (WGS) entry which is preliminary data.</text>
</comment>
<dbReference type="AlphaFoldDB" id="A0A2M7RA87"/>
<protein>
    <submittedName>
        <fullName evidence="1">Uncharacterized protein</fullName>
    </submittedName>
</protein>
<accession>A0A2M7RA87</accession>
<dbReference type="EMBL" id="PFMA01000045">
    <property type="protein sequence ID" value="PIY93402.1"/>
    <property type="molecule type" value="Genomic_DNA"/>
</dbReference>
<proteinExistence type="predicted"/>
<organism evidence="1 2">
    <name type="scientific">Candidatus Magasanikbacteria bacterium CG_4_10_14_0_8_um_filter_32_14</name>
    <dbReference type="NCBI Taxonomy" id="1974640"/>
    <lineage>
        <taxon>Bacteria</taxon>
        <taxon>Candidatus Magasanikiibacteriota</taxon>
    </lineage>
</organism>
<reference evidence="2" key="1">
    <citation type="submission" date="2017-09" db="EMBL/GenBank/DDBJ databases">
        <title>Depth-based differentiation of microbial function through sediment-hosted aquifers and enrichment of novel symbionts in the deep terrestrial subsurface.</title>
        <authorList>
            <person name="Probst A.J."/>
            <person name="Ladd B."/>
            <person name="Jarett J.K."/>
            <person name="Geller-Mcgrath D.E."/>
            <person name="Sieber C.M.K."/>
            <person name="Emerson J.B."/>
            <person name="Anantharaman K."/>
            <person name="Thomas B.C."/>
            <person name="Malmstrom R."/>
            <person name="Stieglmeier M."/>
            <person name="Klingl A."/>
            <person name="Woyke T."/>
            <person name="Ryan C.M."/>
            <person name="Banfield J.F."/>
        </authorList>
    </citation>
    <scope>NUCLEOTIDE SEQUENCE [LARGE SCALE GENOMIC DNA]</scope>
</reference>
<gene>
    <name evidence="1" type="ORF">COY69_01810</name>
</gene>
<sequence length="87" mass="10509">MLVYGKILFKRSNIIEKIQNIAQKNLTLKTKYTKEEILMHKYSIDDFWGEMQRDFKNNDCMAFDLNSHLLMKNIIEMFIKIKGEYLK</sequence>
<evidence type="ECO:0000313" key="1">
    <source>
        <dbReference type="EMBL" id="PIY93402.1"/>
    </source>
</evidence>
<dbReference type="Proteomes" id="UP000229449">
    <property type="component" value="Unassembled WGS sequence"/>
</dbReference>
<evidence type="ECO:0000313" key="2">
    <source>
        <dbReference type="Proteomes" id="UP000229449"/>
    </source>
</evidence>